<accession>A0A5N5T2G8</accession>
<organism evidence="3 4">
    <name type="scientific">Armadillidium nasatum</name>
    <dbReference type="NCBI Taxonomy" id="96803"/>
    <lineage>
        <taxon>Eukaryota</taxon>
        <taxon>Metazoa</taxon>
        <taxon>Ecdysozoa</taxon>
        <taxon>Arthropoda</taxon>
        <taxon>Crustacea</taxon>
        <taxon>Multicrustacea</taxon>
        <taxon>Malacostraca</taxon>
        <taxon>Eumalacostraca</taxon>
        <taxon>Peracarida</taxon>
        <taxon>Isopoda</taxon>
        <taxon>Oniscidea</taxon>
        <taxon>Crinocheta</taxon>
        <taxon>Armadillidiidae</taxon>
        <taxon>Armadillidium</taxon>
    </lineage>
</organism>
<feature type="signal peptide" evidence="2">
    <location>
        <begin position="1"/>
        <end position="23"/>
    </location>
</feature>
<keyword evidence="1" id="KW-0812">Transmembrane</keyword>
<evidence type="ECO:0000256" key="1">
    <source>
        <dbReference type="SAM" id="Phobius"/>
    </source>
</evidence>
<proteinExistence type="predicted"/>
<sequence>ILQKANKPLYLVLICVLVVCSLGENKKDAKGGKILFKNYSTKTKTLLSFFTSTVPFTCFTVVTNAAACTGRRKRQLSLPVDLDIGDSNPDDELSSGIVDPKLTDLSHPGKKGKFQLTIWSTISSTLTITTYITNQHVTLSVSAQCTVGGVILPKC</sequence>
<keyword evidence="1" id="KW-1133">Transmembrane helix</keyword>
<feature type="chain" id="PRO_5024337244" evidence="2">
    <location>
        <begin position="24"/>
        <end position="155"/>
    </location>
</feature>
<feature type="transmembrane region" description="Helical" evidence="1">
    <location>
        <begin position="47"/>
        <end position="67"/>
    </location>
</feature>
<reference evidence="3 4" key="1">
    <citation type="journal article" date="2019" name="PLoS Biol.">
        <title>Sex chromosomes control vertical transmission of feminizing Wolbachia symbionts in an isopod.</title>
        <authorList>
            <person name="Becking T."/>
            <person name="Chebbi M.A."/>
            <person name="Giraud I."/>
            <person name="Moumen B."/>
            <person name="Laverre T."/>
            <person name="Caubet Y."/>
            <person name="Peccoud J."/>
            <person name="Gilbert C."/>
            <person name="Cordaux R."/>
        </authorList>
    </citation>
    <scope>NUCLEOTIDE SEQUENCE [LARGE SCALE GENOMIC DNA]</scope>
    <source>
        <strain evidence="3">ANa2</strain>
        <tissue evidence="3">Whole body excluding digestive tract and cuticle</tissue>
    </source>
</reference>
<feature type="non-terminal residue" evidence="3">
    <location>
        <position position="1"/>
    </location>
</feature>
<evidence type="ECO:0000313" key="3">
    <source>
        <dbReference type="EMBL" id="KAB7500522.1"/>
    </source>
</evidence>
<keyword evidence="4" id="KW-1185">Reference proteome</keyword>
<comment type="caution">
    <text evidence="3">The sequence shown here is derived from an EMBL/GenBank/DDBJ whole genome shotgun (WGS) entry which is preliminary data.</text>
</comment>
<dbReference type="AlphaFoldDB" id="A0A5N5T2G8"/>
<dbReference type="Proteomes" id="UP000326759">
    <property type="component" value="Unassembled WGS sequence"/>
</dbReference>
<evidence type="ECO:0000256" key="2">
    <source>
        <dbReference type="SAM" id="SignalP"/>
    </source>
</evidence>
<dbReference type="OrthoDB" id="6366525at2759"/>
<keyword evidence="1" id="KW-0472">Membrane</keyword>
<gene>
    <name evidence="3" type="ORF">Anas_12279</name>
</gene>
<dbReference type="EMBL" id="SEYY01013713">
    <property type="protein sequence ID" value="KAB7500522.1"/>
    <property type="molecule type" value="Genomic_DNA"/>
</dbReference>
<keyword evidence="2" id="KW-0732">Signal</keyword>
<evidence type="ECO:0000313" key="4">
    <source>
        <dbReference type="Proteomes" id="UP000326759"/>
    </source>
</evidence>
<protein>
    <submittedName>
        <fullName evidence="3">Uncharacterized protein</fullName>
    </submittedName>
</protein>
<name>A0A5N5T2G8_9CRUS</name>